<reference evidence="4" key="2">
    <citation type="journal article" date="2023" name="Proc. Natl. Acad. Sci. U.S.A.">
        <title>A global phylogenomic analysis of the shiitake genus Lentinula.</title>
        <authorList>
            <person name="Sierra-Patev S."/>
            <person name="Min B."/>
            <person name="Naranjo-Ortiz M."/>
            <person name="Looney B."/>
            <person name="Konkel Z."/>
            <person name="Slot J.C."/>
            <person name="Sakamoto Y."/>
            <person name="Steenwyk J.L."/>
            <person name="Rokas A."/>
            <person name="Carro J."/>
            <person name="Camarero S."/>
            <person name="Ferreira P."/>
            <person name="Molpeceres G."/>
            <person name="Ruiz-Duenas F.J."/>
            <person name="Serrano A."/>
            <person name="Henrissat B."/>
            <person name="Drula E."/>
            <person name="Hughes K.W."/>
            <person name="Mata J.L."/>
            <person name="Ishikawa N.K."/>
            <person name="Vargas-Isla R."/>
            <person name="Ushijima S."/>
            <person name="Smith C.A."/>
            <person name="Donoghue J."/>
            <person name="Ahrendt S."/>
            <person name="Andreopoulos W."/>
            <person name="He G."/>
            <person name="LaButti K."/>
            <person name="Lipzen A."/>
            <person name="Ng V."/>
            <person name="Riley R."/>
            <person name="Sandor L."/>
            <person name="Barry K."/>
            <person name="Martinez A.T."/>
            <person name="Xiao Y."/>
            <person name="Gibbons J.G."/>
            <person name="Terashima K."/>
            <person name="Grigoriev I.V."/>
            <person name="Hibbett D."/>
        </authorList>
    </citation>
    <scope>NUCLEOTIDE SEQUENCE</scope>
    <source>
        <strain evidence="4">ET3784</strain>
    </source>
</reference>
<gene>
    <name evidence="4" type="ORF">DFJ43DRAFT_1155987</name>
</gene>
<feature type="signal peptide" evidence="1">
    <location>
        <begin position="1"/>
        <end position="18"/>
    </location>
</feature>
<dbReference type="GO" id="GO:0005975">
    <property type="term" value="P:carbohydrate metabolic process"/>
    <property type="evidence" value="ECO:0007669"/>
    <property type="project" value="InterPro"/>
</dbReference>
<dbReference type="GO" id="GO:0000224">
    <property type="term" value="F:peptide-N4-(N-acetyl-beta-glucosaminyl)asparagine amidase activity"/>
    <property type="evidence" value="ECO:0007669"/>
    <property type="project" value="TreeGrafter"/>
</dbReference>
<proteinExistence type="predicted"/>
<evidence type="ECO:0000259" key="2">
    <source>
        <dbReference type="Pfam" id="PF07971"/>
    </source>
</evidence>
<evidence type="ECO:0000256" key="1">
    <source>
        <dbReference type="SAM" id="SignalP"/>
    </source>
</evidence>
<reference evidence="4" key="1">
    <citation type="submission" date="2022-08" db="EMBL/GenBank/DDBJ databases">
        <authorList>
            <consortium name="DOE Joint Genome Institute"/>
            <person name="Min B."/>
            <person name="Sierra-Patev S."/>
            <person name="Naranjo-Ortiz M."/>
            <person name="Looney B."/>
            <person name="Konkel Z."/>
            <person name="Slot J.C."/>
            <person name="Sakamoto Y."/>
            <person name="Steenwyk J.L."/>
            <person name="Rokas A."/>
            <person name="Carro J."/>
            <person name="Camarero S."/>
            <person name="Ferreira P."/>
            <person name="Molpeceres G."/>
            <person name="Ruiz-duenas F.J."/>
            <person name="Serrano A."/>
            <person name="Henrissat B."/>
            <person name="Drula E."/>
            <person name="Hughes K.W."/>
            <person name="Mata J.L."/>
            <person name="Ishikawa N.K."/>
            <person name="Vargas-Isla R."/>
            <person name="Ushijima S."/>
            <person name="Smith C.A."/>
            <person name="Ahrendt S."/>
            <person name="Andreopoulos W."/>
            <person name="He G."/>
            <person name="LaButti K."/>
            <person name="Lipzen A."/>
            <person name="Ng V."/>
            <person name="Riley R."/>
            <person name="Sandor L."/>
            <person name="Barry K."/>
            <person name="Martinez A.T."/>
            <person name="Xiao Y."/>
            <person name="Gibbons J.G."/>
            <person name="Terashima K."/>
            <person name="Hibbett D.S."/>
            <person name="Grigoriev I.V."/>
        </authorList>
    </citation>
    <scope>NUCLEOTIDE SEQUENCE</scope>
    <source>
        <strain evidence="4">ET3784</strain>
    </source>
</reference>
<feature type="domain" description="Glycosyl hydrolase family 92 N-terminal" evidence="3">
    <location>
        <begin position="46"/>
        <end position="333"/>
    </location>
</feature>
<dbReference type="AlphaFoldDB" id="A0AA38J7J7"/>
<dbReference type="InterPro" id="IPR050883">
    <property type="entry name" value="PNGase"/>
</dbReference>
<dbReference type="InterPro" id="IPR008928">
    <property type="entry name" value="6-hairpin_glycosidase_sf"/>
</dbReference>
<dbReference type="InterPro" id="IPR041371">
    <property type="entry name" value="GH92_N"/>
</dbReference>
<name>A0AA38J7J7_9AGAR</name>
<dbReference type="Gene3D" id="1.20.1050.60">
    <property type="entry name" value="alpha-1,2-mannosidase"/>
    <property type="match status" value="1"/>
</dbReference>
<dbReference type="GO" id="GO:0030246">
    <property type="term" value="F:carbohydrate binding"/>
    <property type="evidence" value="ECO:0007669"/>
    <property type="project" value="InterPro"/>
</dbReference>
<dbReference type="EMBL" id="JANVFO010000034">
    <property type="protein sequence ID" value="KAJ3730867.1"/>
    <property type="molecule type" value="Genomic_DNA"/>
</dbReference>
<dbReference type="Pfam" id="PF07971">
    <property type="entry name" value="Glyco_hydro_92"/>
    <property type="match status" value="1"/>
</dbReference>
<dbReference type="InterPro" id="IPR012939">
    <property type="entry name" value="Glyco_hydro_92"/>
</dbReference>
<comment type="caution">
    <text evidence="4">The sequence shown here is derived from an EMBL/GenBank/DDBJ whole genome shotgun (WGS) entry which is preliminary data.</text>
</comment>
<dbReference type="Gene3D" id="3.30.2080.10">
    <property type="entry name" value="GH92 mannosidase domain"/>
    <property type="match status" value="1"/>
</dbReference>
<keyword evidence="4" id="KW-0378">Hydrolase</keyword>
<dbReference type="PANTHER" id="PTHR12143:SF25">
    <property type="entry name" value="FAMILY PROTEIN, PUTATIVE (AFU_ORTHOLOGUE AFUA_1G10790)-RELATED"/>
    <property type="match status" value="1"/>
</dbReference>
<protein>
    <submittedName>
        <fullName evidence="4">Glycoside hydrolase family 92 protein</fullName>
    </submittedName>
</protein>
<dbReference type="Proteomes" id="UP001176059">
    <property type="component" value="Unassembled WGS sequence"/>
</dbReference>
<keyword evidence="5" id="KW-1185">Reference proteome</keyword>
<dbReference type="Gene3D" id="1.20.1610.10">
    <property type="entry name" value="alpha-1,2-mannosidases domains"/>
    <property type="match status" value="1"/>
</dbReference>
<dbReference type="GO" id="GO:0006516">
    <property type="term" value="P:glycoprotein catabolic process"/>
    <property type="evidence" value="ECO:0007669"/>
    <property type="project" value="TreeGrafter"/>
</dbReference>
<dbReference type="GO" id="GO:0005829">
    <property type="term" value="C:cytosol"/>
    <property type="evidence" value="ECO:0007669"/>
    <property type="project" value="TreeGrafter"/>
</dbReference>
<sequence>MHPLNISLILLSVALVYAQPSPEVQKRISAAVAAAANESNPDYTAFVNPFIGTGEYLVPLKQCIGDPHLCVDNFGDVCPGASVPFGMVKFSTDLTGYAPAGYVTDPTQTIRGLSPLHDSGTGSSLGTYGNFEIMPMTCPGGFNTCATMLSDRETFRKNNTDDASPGYFSQTLDNEIKMEATSTRRAGLERFTFPKGSKPYFVLGELTVSAWASPDERHIVDLSNDLPDSFVGGTMNIDPQQGRITIGGRWGSSFGPGSFSYQAFSCYDLLNNGNQTLDEYGIWEANAFGLNAKGLGQAHLNLTQNLIGDHYEYGALFSYAGTPEEIIIRVGISFVSTDQACANAEFEVGTSSFDEIMAQSKVLWNEKLSSIQIDLAKTAPNVTELLYSSLYRASLTPNNATGETQGAFSGTSSFYFDSLYCSWDTFRTFYPLMALQHPVDYAQIVDNYIDGWRKLGWMPECRANNLPGWTQGGSSGDVIVGHFAINYHNEAAALGIDLNELYSALLADGDLNPMEWDIQGREVNLYTQYGYVPTDAIDPSSTGRQTREGSRTLEASCAEHPFNEISTALQYAFEDFSIRQVALLLNNTADEERYLNRSLWYRNVWDKTVVSDGFNGFMQKRFPNGTFNFTDPTDCSPQDADENRECSLQGDNVEGFYESSSWEYSWFAPHDTNGLINLMGGNSTFVKRLDHFFDAGYYLAGNEPSFQTPIGYHYANQPAKSIQRVRQVVFENFDITPAGLPGNDDQVTSKRSMFLCAANNRDNQAAMASVLVFHLLGLYPVPGTSQFLILSPFTPTYTIHNTYLNTSTTVTTLGFDPKSLNATIPDGAAAYVKNVTLNGVELSTKCHFDFYDVFKVGGEMVIEVTNDIDQGNDCGSAVPESVSMGGFASLR</sequence>
<keyword evidence="1" id="KW-0732">Signal</keyword>
<organism evidence="4 5">
    <name type="scientific">Lentinula guzmanii</name>
    <dbReference type="NCBI Taxonomy" id="2804957"/>
    <lineage>
        <taxon>Eukaryota</taxon>
        <taxon>Fungi</taxon>
        <taxon>Dikarya</taxon>
        <taxon>Basidiomycota</taxon>
        <taxon>Agaricomycotina</taxon>
        <taxon>Agaricomycetes</taxon>
        <taxon>Agaricomycetidae</taxon>
        <taxon>Agaricales</taxon>
        <taxon>Marasmiineae</taxon>
        <taxon>Omphalotaceae</taxon>
        <taxon>Lentinula</taxon>
    </lineage>
</organism>
<dbReference type="PANTHER" id="PTHR12143">
    <property type="entry name" value="PEPTIDE N-GLYCANASE PNGASE -RELATED"/>
    <property type="match status" value="1"/>
</dbReference>
<accession>A0AA38J7J7</accession>
<dbReference type="Gene3D" id="2.70.98.10">
    <property type="match status" value="1"/>
</dbReference>
<feature type="chain" id="PRO_5041383593" evidence="1">
    <location>
        <begin position="19"/>
        <end position="891"/>
    </location>
</feature>
<evidence type="ECO:0000313" key="4">
    <source>
        <dbReference type="EMBL" id="KAJ3730867.1"/>
    </source>
</evidence>
<dbReference type="GO" id="GO:0005634">
    <property type="term" value="C:nucleus"/>
    <property type="evidence" value="ECO:0007669"/>
    <property type="project" value="TreeGrafter"/>
</dbReference>
<evidence type="ECO:0000313" key="5">
    <source>
        <dbReference type="Proteomes" id="UP001176059"/>
    </source>
</evidence>
<dbReference type="Pfam" id="PF17678">
    <property type="entry name" value="Glyco_hydro_92N"/>
    <property type="match status" value="1"/>
</dbReference>
<evidence type="ECO:0000259" key="3">
    <source>
        <dbReference type="Pfam" id="PF17678"/>
    </source>
</evidence>
<dbReference type="SUPFAM" id="SSF48208">
    <property type="entry name" value="Six-hairpin glycosidases"/>
    <property type="match status" value="1"/>
</dbReference>
<feature type="domain" description="Glycosyl hydrolase family 92" evidence="2">
    <location>
        <begin position="339"/>
        <end position="865"/>
    </location>
</feature>
<dbReference type="InterPro" id="IPR014718">
    <property type="entry name" value="GH-type_carb-bd"/>
</dbReference>